<evidence type="ECO:0000256" key="15">
    <source>
        <dbReference type="ARBA" id="ARBA00064799"/>
    </source>
</evidence>
<dbReference type="PANTHER" id="PTHR21532">
    <property type="entry name" value="PHOSPHODIESTERASE HL"/>
    <property type="match status" value="1"/>
</dbReference>
<keyword evidence="8 18" id="KW-0282">Flagellum</keyword>
<evidence type="ECO:0000256" key="9">
    <source>
        <dbReference type="ARBA" id="ARBA00023054"/>
    </source>
</evidence>
<feature type="region of interest" description="Disordered" evidence="16">
    <location>
        <begin position="291"/>
        <end position="323"/>
    </location>
</feature>
<organism evidence="18">
    <name type="scientific">Castor canadensis</name>
    <name type="common">American beaver</name>
    <dbReference type="NCBI Taxonomy" id="51338"/>
    <lineage>
        <taxon>Eukaryota</taxon>
        <taxon>Metazoa</taxon>
        <taxon>Chordata</taxon>
        <taxon>Craniata</taxon>
        <taxon>Vertebrata</taxon>
        <taxon>Euteleostomi</taxon>
        <taxon>Mammalia</taxon>
        <taxon>Eutheria</taxon>
        <taxon>Euarchontoglires</taxon>
        <taxon>Glires</taxon>
        <taxon>Rodentia</taxon>
        <taxon>Castorimorpha</taxon>
        <taxon>Castoridae</taxon>
        <taxon>Castor</taxon>
    </lineage>
</organism>
<evidence type="ECO:0000256" key="4">
    <source>
        <dbReference type="ARBA" id="ARBA00007460"/>
    </source>
</evidence>
<comment type="function">
    <text evidence="14">May act as an effector for ARL3.</text>
</comment>
<dbReference type="PANTHER" id="PTHR21532:SF0">
    <property type="entry name" value="CILIA- AND FLAGELLA-ASSOCIATED PROTEIN 36"/>
    <property type="match status" value="1"/>
</dbReference>
<dbReference type="GO" id="GO:0097546">
    <property type="term" value="C:ciliary base"/>
    <property type="evidence" value="ECO:0007669"/>
    <property type="project" value="TreeGrafter"/>
</dbReference>
<sequence>MAAEEEDEVEWVVESIAGFLRGPDWSIPILDFVEQKCEVFDDEEESKLTYTEIHQEYKELVEKLLESYLKEIGINEDQFQEACTSPLAKTRTSQAILQPVLAAEDFTIFKAMMVQKNIEMQLQAIRIIQERNGVLPDCLTDGSDVVNDLEQEEMKILREVLRKSKEEYDQEEERKRKKQLLEPKTEESPGHTSEAAKMSNSQGDGEHFAHLPSEVKVHSASQSAQQPLSRKMDLLPDTSSFPHKGLRIPGLEHMSMEGPIANLSALGTEELRQREHYLKQKRDKLMSMRKDLRTKQTHSMEQQGESTGEVEEMTEKPEMTAEEKQTLLKRRLLAEKLKEEVINK</sequence>
<evidence type="ECO:0000256" key="11">
    <source>
        <dbReference type="ARBA" id="ARBA00023242"/>
    </source>
</evidence>
<dbReference type="GO" id="GO:0005634">
    <property type="term" value="C:nucleus"/>
    <property type="evidence" value="ECO:0007669"/>
    <property type="project" value="UniProtKB-SubCell"/>
</dbReference>
<evidence type="ECO:0000259" key="17">
    <source>
        <dbReference type="Pfam" id="PF11527"/>
    </source>
</evidence>
<comment type="subcellular location">
    <subcellularLocation>
        <location evidence="2">Cell projection</location>
        <location evidence="2">Cilium</location>
        <location evidence="2">Flagellum</location>
    </subcellularLocation>
    <subcellularLocation>
        <location evidence="3">Cytoplasm</location>
    </subcellularLocation>
    <subcellularLocation>
        <location evidence="1">Nucleus</location>
    </subcellularLocation>
</comment>
<feature type="domain" description="BART" evidence="17">
    <location>
        <begin position="10"/>
        <end position="121"/>
    </location>
</feature>
<evidence type="ECO:0000256" key="12">
    <source>
        <dbReference type="ARBA" id="ARBA00023273"/>
    </source>
</evidence>
<evidence type="ECO:0000256" key="5">
    <source>
        <dbReference type="ARBA" id="ARBA00021815"/>
    </source>
</evidence>
<evidence type="ECO:0000313" key="18">
    <source>
        <dbReference type="EMBL" id="JAV36572.1"/>
    </source>
</evidence>
<keyword evidence="6" id="KW-0963">Cytoplasm</keyword>
<dbReference type="GeneID" id="109686297"/>
<gene>
    <name evidence="18" type="primary">CFAP36</name>
</gene>
<dbReference type="AlphaFoldDB" id="A0A250XYW2"/>
<evidence type="ECO:0000256" key="10">
    <source>
        <dbReference type="ARBA" id="ARBA00023069"/>
    </source>
</evidence>
<evidence type="ECO:0000256" key="7">
    <source>
        <dbReference type="ARBA" id="ARBA00022553"/>
    </source>
</evidence>
<feature type="compositionally biased region" description="Basic and acidic residues" evidence="16">
    <location>
        <begin position="313"/>
        <end position="323"/>
    </location>
</feature>
<dbReference type="InterPro" id="IPR038888">
    <property type="entry name" value="CFAP36"/>
</dbReference>
<dbReference type="GO" id="GO:0031514">
    <property type="term" value="C:motile cilium"/>
    <property type="evidence" value="ECO:0007669"/>
    <property type="project" value="UniProtKB-SubCell"/>
</dbReference>
<evidence type="ECO:0000256" key="6">
    <source>
        <dbReference type="ARBA" id="ARBA00022490"/>
    </source>
</evidence>
<feature type="region of interest" description="Disordered" evidence="16">
    <location>
        <begin position="165"/>
        <end position="246"/>
    </location>
</feature>
<evidence type="ECO:0000256" key="16">
    <source>
        <dbReference type="SAM" id="MobiDB-lite"/>
    </source>
</evidence>
<keyword evidence="11" id="KW-0539">Nucleus</keyword>
<keyword evidence="9" id="KW-0175">Coiled coil</keyword>
<dbReference type="GO" id="GO:0005930">
    <property type="term" value="C:axoneme"/>
    <property type="evidence" value="ECO:0007669"/>
    <property type="project" value="TreeGrafter"/>
</dbReference>
<evidence type="ECO:0000256" key="2">
    <source>
        <dbReference type="ARBA" id="ARBA00004230"/>
    </source>
</evidence>
<accession>A0A250XYW2</accession>
<feature type="compositionally biased region" description="Polar residues" evidence="16">
    <location>
        <begin position="297"/>
        <end position="306"/>
    </location>
</feature>
<protein>
    <recommendedName>
        <fullName evidence="5">Cilia- and flagella-associated protein 36</fullName>
    </recommendedName>
    <alternativeName>
        <fullName evidence="13">Coiled-coil domain-containing protein 104</fullName>
    </alternativeName>
</protein>
<evidence type="ECO:0000256" key="3">
    <source>
        <dbReference type="ARBA" id="ARBA00004496"/>
    </source>
</evidence>
<evidence type="ECO:0000256" key="8">
    <source>
        <dbReference type="ARBA" id="ARBA00022846"/>
    </source>
</evidence>
<dbReference type="Pfam" id="PF11527">
    <property type="entry name" value="ARL2_Bind_BART"/>
    <property type="match status" value="1"/>
</dbReference>
<comment type="subunit">
    <text evidence="15">Interacts with ARL3.</text>
</comment>
<dbReference type="Gene3D" id="1.20.1520.10">
    <property type="entry name" value="ADP-ribosylation factor-like 2-binding protein, domain"/>
    <property type="match status" value="1"/>
</dbReference>
<feature type="compositionally biased region" description="Basic and acidic residues" evidence="16">
    <location>
        <begin position="204"/>
        <end position="217"/>
    </location>
</feature>
<feature type="compositionally biased region" description="Basic and acidic residues" evidence="16">
    <location>
        <begin position="179"/>
        <end position="189"/>
    </location>
</feature>
<reference evidence="18" key="1">
    <citation type="journal article" date="2017" name="G3 (Bethesda)">
        <title>De Novo Genome and Transcriptome Assembly of the Canadian Beaver (Castor canadensis).</title>
        <authorList>
            <person name="Lok S."/>
            <person name="Paton T.A."/>
            <person name="Wang Z."/>
            <person name="Kaur G."/>
            <person name="Walker S."/>
            <person name="Yuen R.K."/>
            <person name="Sung W.W."/>
            <person name="Whitney J."/>
            <person name="Buchanan J.A."/>
            <person name="Trost B."/>
            <person name="Singh N."/>
            <person name="Apresto B."/>
            <person name="Chen N."/>
            <person name="Coole M."/>
            <person name="Dawson T.J."/>
            <person name="Ho K.Y."/>
            <person name="Hu Z."/>
            <person name="Pullenayegum S."/>
            <person name="Samler K."/>
            <person name="Shipstone A."/>
            <person name="Tsoi F."/>
            <person name="Wang T."/>
            <person name="Pereira S.L."/>
            <person name="Rostami P."/>
            <person name="Ryan C.A."/>
            <person name="Tong A.H."/>
            <person name="Ng K."/>
            <person name="Sundaravadanam Y."/>
            <person name="Simpson J.T."/>
            <person name="Lim B.K."/>
            <person name="Engstrom M.D."/>
            <person name="Dutton C.J."/>
            <person name="Kerr K.C."/>
            <person name="Franke M."/>
            <person name="Rapley W."/>
            <person name="Wintle R.F."/>
            <person name="Scherer S.W."/>
        </authorList>
    </citation>
    <scope>NUCLEOTIDE SEQUENCE</scope>
    <source>
        <strain evidence="18">ROM106880</strain>
        <tissue evidence="18">Muscle</tissue>
    </source>
</reference>
<proteinExistence type="inferred from homology"/>
<keyword evidence="7" id="KW-0597">Phosphoprotein</keyword>
<feature type="compositionally biased region" description="Polar residues" evidence="16">
    <location>
        <begin position="219"/>
        <end position="228"/>
    </location>
</feature>
<dbReference type="EMBL" id="GFFV01003373">
    <property type="protein sequence ID" value="JAV36572.1"/>
    <property type="molecule type" value="Transcribed_RNA"/>
</dbReference>
<dbReference type="RefSeq" id="XP_073905852.1">
    <property type="nucleotide sequence ID" value="XM_074049751.1"/>
</dbReference>
<keyword evidence="12" id="KW-0966">Cell projection</keyword>
<evidence type="ECO:0000256" key="14">
    <source>
        <dbReference type="ARBA" id="ARBA00055006"/>
    </source>
</evidence>
<keyword evidence="10" id="KW-0969">Cilium</keyword>
<name>A0A250XYW2_CASCN</name>
<dbReference type="InterPro" id="IPR042541">
    <property type="entry name" value="BART_sf"/>
</dbReference>
<evidence type="ECO:0000256" key="1">
    <source>
        <dbReference type="ARBA" id="ARBA00004123"/>
    </source>
</evidence>
<dbReference type="FunFam" id="1.20.1520.10:FF:000001">
    <property type="entry name" value="Cilia- and flagella-associated protein 36"/>
    <property type="match status" value="1"/>
</dbReference>
<comment type="similarity">
    <text evidence="4">Belongs to the CFAP36 family.</text>
</comment>
<evidence type="ECO:0000256" key="13">
    <source>
        <dbReference type="ARBA" id="ARBA00031593"/>
    </source>
</evidence>
<dbReference type="InterPro" id="IPR023379">
    <property type="entry name" value="BART_dom"/>
</dbReference>